<keyword evidence="1" id="KW-1133">Transmembrane helix</keyword>
<sequence length="140" mass="15219">MDIMKTTLIAFTILAALSSAALLWLIRHPKTPRALDFVVGIQLIVFAAFFLGLLGNLRGLISDDNELKAGYDVALLVIPFFTAGLGTNILSHVVLSDRDYEGTISTPAIGKKLVHWLLILTGILFPPILIGYAVYLKRAA</sequence>
<keyword evidence="1" id="KW-0812">Transmembrane</keyword>
<dbReference type="Proteomes" id="UP000463138">
    <property type="component" value="Unassembled WGS sequence"/>
</dbReference>
<dbReference type="EMBL" id="QOVF01000006">
    <property type="protein sequence ID" value="KAA0692494.1"/>
    <property type="molecule type" value="Genomic_DNA"/>
</dbReference>
<keyword evidence="1" id="KW-0472">Membrane</keyword>
<feature type="transmembrane region" description="Helical" evidence="1">
    <location>
        <begin position="113"/>
        <end position="135"/>
    </location>
</feature>
<dbReference type="OrthoDB" id="9874048at2"/>
<feature type="transmembrane region" description="Helical" evidence="1">
    <location>
        <begin position="37"/>
        <end position="57"/>
    </location>
</feature>
<proteinExistence type="predicted"/>
<organism evidence="2 3">
    <name type="scientific">Halopseudomonas laoshanensis</name>
    <dbReference type="NCBI Taxonomy" id="2268758"/>
    <lineage>
        <taxon>Bacteria</taxon>
        <taxon>Pseudomonadati</taxon>
        <taxon>Pseudomonadota</taxon>
        <taxon>Gammaproteobacteria</taxon>
        <taxon>Pseudomonadales</taxon>
        <taxon>Pseudomonadaceae</taxon>
        <taxon>Halopseudomonas</taxon>
    </lineage>
</organism>
<dbReference type="AlphaFoldDB" id="A0A7V7GQP1"/>
<keyword evidence="3" id="KW-1185">Reference proteome</keyword>
<evidence type="ECO:0000256" key="1">
    <source>
        <dbReference type="SAM" id="Phobius"/>
    </source>
</evidence>
<comment type="caution">
    <text evidence="2">The sequence shown here is derived from an EMBL/GenBank/DDBJ whole genome shotgun (WGS) entry which is preliminary data.</text>
</comment>
<dbReference type="RefSeq" id="WP_149333832.1">
    <property type="nucleotide sequence ID" value="NZ_QOVF01000006.1"/>
</dbReference>
<name>A0A7V7GQP1_9GAMM</name>
<evidence type="ECO:0000313" key="3">
    <source>
        <dbReference type="Proteomes" id="UP000463138"/>
    </source>
</evidence>
<protein>
    <submittedName>
        <fullName evidence="2">Uncharacterized protein</fullName>
    </submittedName>
</protein>
<reference evidence="2 3" key="1">
    <citation type="submission" date="2018-07" db="EMBL/GenBank/DDBJ databases">
        <title>Pseudomonas laoshanensis sp. nov., isolated from soil.</title>
        <authorList>
            <person name="Sun J."/>
            <person name="Yu L."/>
            <person name="Wang M."/>
            <person name="Zhang C."/>
        </authorList>
    </citation>
    <scope>NUCLEOTIDE SEQUENCE [LARGE SCALE GENOMIC DNA]</scope>
    <source>
        <strain evidence="2 3">Y22</strain>
    </source>
</reference>
<evidence type="ECO:0000313" key="2">
    <source>
        <dbReference type="EMBL" id="KAA0692494.1"/>
    </source>
</evidence>
<accession>A0A7V7GQP1</accession>
<gene>
    <name evidence="2" type="ORF">DT594_16220</name>
</gene>
<feature type="transmembrane region" description="Helical" evidence="1">
    <location>
        <begin position="69"/>
        <end position="93"/>
    </location>
</feature>